<organism evidence="2 3">
    <name type="scientific">Sanghuangporus baumii</name>
    <name type="common">Phellinus baumii</name>
    <dbReference type="NCBI Taxonomy" id="108892"/>
    <lineage>
        <taxon>Eukaryota</taxon>
        <taxon>Fungi</taxon>
        <taxon>Dikarya</taxon>
        <taxon>Basidiomycota</taxon>
        <taxon>Agaricomycotina</taxon>
        <taxon>Agaricomycetes</taxon>
        <taxon>Hymenochaetales</taxon>
        <taxon>Hymenochaetaceae</taxon>
        <taxon>Sanghuangporus</taxon>
    </lineage>
</organism>
<sequence length="210" mass="22392">MKLLSTSLLVLSLSLGTFGARVLERSKFSAKDKCPSAKEVASKTYTVNGHEIVHQTFACPDGSLRESSPPAGNGKTIRSTSLEKRNAAECRTPAPECQCGTAFDCECQDVTANAPSSGDCTILQDSLSVVSQTEGSTFIVQPDSFELVSFQTCAFEWTSFSNSALEYCWDEFANTGGLVNQICFEQKGGTAAACNSNNGLWLSQALRVGA</sequence>
<dbReference type="EMBL" id="LNZH02000080">
    <property type="protein sequence ID" value="OCB91583.1"/>
    <property type="molecule type" value="Genomic_DNA"/>
</dbReference>
<feature type="chain" id="PRO_5040223455" evidence="1">
    <location>
        <begin position="20"/>
        <end position="210"/>
    </location>
</feature>
<keyword evidence="3" id="KW-1185">Reference proteome</keyword>
<comment type="caution">
    <text evidence="2">The sequence shown here is derived from an EMBL/GenBank/DDBJ whole genome shotgun (WGS) entry which is preliminary data.</text>
</comment>
<feature type="signal peptide" evidence="1">
    <location>
        <begin position="1"/>
        <end position="19"/>
    </location>
</feature>
<reference evidence="2" key="1">
    <citation type="submission" date="2016-06" db="EMBL/GenBank/DDBJ databases">
        <title>Draft Genome sequence of the fungus Inonotus baumii.</title>
        <authorList>
            <person name="Zhu H."/>
            <person name="Lin W."/>
        </authorList>
    </citation>
    <scope>NUCLEOTIDE SEQUENCE</scope>
    <source>
        <strain evidence="2">821</strain>
    </source>
</reference>
<evidence type="ECO:0000313" key="2">
    <source>
        <dbReference type="EMBL" id="OCB91583.1"/>
    </source>
</evidence>
<protein>
    <submittedName>
        <fullName evidence="2">Uncharacterized protein</fullName>
    </submittedName>
</protein>
<proteinExistence type="predicted"/>
<evidence type="ECO:0000313" key="3">
    <source>
        <dbReference type="Proteomes" id="UP000757232"/>
    </source>
</evidence>
<dbReference type="Proteomes" id="UP000757232">
    <property type="component" value="Unassembled WGS sequence"/>
</dbReference>
<name>A0A9Q5I4G3_SANBA</name>
<dbReference type="AlphaFoldDB" id="A0A9Q5I4G3"/>
<evidence type="ECO:0000256" key="1">
    <source>
        <dbReference type="SAM" id="SignalP"/>
    </source>
</evidence>
<keyword evidence="1" id="KW-0732">Signal</keyword>
<dbReference type="OrthoDB" id="3249523at2759"/>
<accession>A0A9Q5I4G3</accession>
<gene>
    <name evidence="2" type="ORF">A7U60_g1154</name>
</gene>